<dbReference type="Gene3D" id="1.10.8.10">
    <property type="entry name" value="DNA helicase RuvA subunit, C-terminal domain"/>
    <property type="match status" value="1"/>
</dbReference>
<dbReference type="RefSeq" id="WP_132321409.1">
    <property type="nucleotide sequence ID" value="NZ_FWZT01000014.1"/>
</dbReference>
<evidence type="ECO:0000256" key="6">
    <source>
        <dbReference type="RuleBase" id="RU000642"/>
    </source>
</evidence>
<dbReference type="OrthoDB" id="5289749at2"/>
<evidence type="ECO:0000256" key="3">
    <source>
        <dbReference type="ARBA" id="ARBA00022768"/>
    </source>
</evidence>
<comment type="subcellular location">
    <subcellularLocation>
        <location evidence="5 7">Cytoplasm</location>
    </subcellularLocation>
</comment>
<dbReference type="PANTHER" id="PTHR11741:SF0">
    <property type="entry name" value="ELONGATION FACTOR TS, MITOCHONDRIAL"/>
    <property type="match status" value="1"/>
</dbReference>
<dbReference type="Proteomes" id="UP000192907">
    <property type="component" value="Unassembled WGS sequence"/>
</dbReference>
<evidence type="ECO:0000256" key="4">
    <source>
        <dbReference type="ARBA" id="ARBA00022917"/>
    </source>
</evidence>
<dbReference type="InterPro" id="IPR036402">
    <property type="entry name" value="EF-Ts_dimer_sf"/>
</dbReference>
<feature type="region of interest" description="Involved in Mg(2+) ion dislocation from EF-Tu" evidence="5">
    <location>
        <begin position="81"/>
        <end position="84"/>
    </location>
</feature>
<dbReference type="EMBL" id="FWZT01000014">
    <property type="protein sequence ID" value="SMF47105.1"/>
    <property type="molecule type" value="Genomic_DNA"/>
</dbReference>
<dbReference type="Gene3D" id="3.30.479.20">
    <property type="entry name" value="Elongation factor Ts, dimerisation domain"/>
    <property type="match status" value="2"/>
</dbReference>
<evidence type="ECO:0000259" key="8">
    <source>
        <dbReference type="Pfam" id="PF00889"/>
    </source>
</evidence>
<dbReference type="HAMAP" id="MF_00050">
    <property type="entry name" value="EF_Ts"/>
    <property type="match status" value="1"/>
</dbReference>
<reference evidence="10" key="1">
    <citation type="submission" date="2017-04" db="EMBL/GenBank/DDBJ databases">
        <authorList>
            <person name="Varghese N."/>
            <person name="Submissions S."/>
        </authorList>
    </citation>
    <scope>NUCLEOTIDE SEQUENCE [LARGE SCALE GENOMIC DNA]</scope>
    <source>
        <strain evidence="10">RKEM611</strain>
    </source>
</reference>
<keyword evidence="3 5" id="KW-0251">Elongation factor</keyword>
<evidence type="ECO:0000256" key="2">
    <source>
        <dbReference type="ARBA" id="ARBA00016956"/>
    </source>
</evidence>
<proteinExistence type="inferred from homology"/>
<evidence type="ECO:0000313" key="9">
    <source>
        <dbReference type="EMBL" id="SMF47105.1"/>
    </source>
</evidence>
<dbReference type="SUPFAM" id="SSF54713">
    <property type="entry name" value="Elongation factor Ts (EF-Ts), dimerisation domain"/>
    <property type="match status" value="2"/>
</dbReference>
<comment type="function">
    <text evidence="5 6">Associates with the EF-Tu.GDP complex and induces the exchange of GDP to GTP. It remains bound to the aminoacyl-tRNA.EF-Tu.GTP complex up to the GTP hydrolysis stage on the ribosome.</text>
</comment>
<dbReference type="InterPro" id="IPR018101">
    <property type="entry name" value="Transl_elong_Ts_CS"/>
</dbReference>
<evidence type="ECO:0000256" key="1">
    <source>
        <dbReference type="ARBA" id="ARBA00005532"/>
    </source>
</evidence>
<keyword evidence="10" id="KW-1185">Reference proteome</keyword>
<dbReference type="STRING" id="1513793.SAMN06296036_114106"/>
<dbReference type="InterPro" id="IPR009060">
    <property type="entry name" value="UBA-like_sf"/>
</dbReference>
<sequence>MSVTAAQVKELRQKTGVGMMECKKALTETGGDIEKAILYLRERGMSRAAKKADRVTAEGLVKVVISDDQTAGSVVEVNCETDFVSKNEDFIKFIDQVAKLALDNSVNDIDQLKALDMDGKSVGDTLTSLIATIGENLNLRRVATLKAANGVVSGYTHMGGRIGTLVLLEGATGEDVQEVGKDLAMHAAAASPRYLKSDDVNPAEVEQEKELGKKKLLEQGKPENMIEKILVGQINKFYKEICLVEQAFVKDPNYTVKKLVDEKGKGAELSAYVRFQLGEGIEKKQENFAEEVAAQLKS</sequence>
<dbReference type="PROSITE" id="PS01127">
    <property type="entry name" value="EF_TS_2"/>
    <property type="match status" value="1"/>
</dbReference>
<dbReference type="SUPFAM" id="SSF46934">
    <property type="entry name" value="UBA-like"/>
    <property type="match status" value="1"/>
</dbReference>
<dbReference type="CDD" id="cd14275">
    <property type="entry name" value="UBA_EF-Ts"/>
    <property type="match status" value="1"/>
</dbReference>
<dbReference type="FunFam" id="1.10.8.10:FF:000001">
    <property type="entry name" value="Elongation factor Ts"/>
    <property type="match status" value="1"/>
</dbReference>
<protein>
    <recommendedName>
        <fullName evidence="2 5">Elongation factor Ts</fullName>
        <shortName evidence="5">EF-Ts</shortName>
    </recommendedName>
</protein>
<keyword evidence="4 5" id="KW-0648">Protein biosynthesis</keyword>
<dbReference type="InterPro" id="IPR001816">
    <property type="entry name" value="Transl_elong_EFTs/EF1B"/>
</dbReference>
<dbReference type="PANTHER" id="PTHR11741">
    <property type="entry name" value="ELONGATION FACTOR TS"/>
    <property type="match status" value="1"/>
</dbReference>
<organism evidence="9 10">
    <name type="scientific">Pseudobacteriovorax antillogorgiicola</name>
    <dbReference type="NCBI Taxonomy" id="1513793"/>
    <lineage>
        <taxon>Bacteria</taxon>
        <taxon>Pseudomonadati</taxon>
        <taxon>Bdellovibrionota</taxon>
        <taxon>Oligoflexia</taxon>
        <taxon>Oligoflexales</taxon>
        <taxon>Pseudobacteriovoracaceae</taxon>
        <taxon>Pseudobacteriovorax</taxon>
    </lineage>
</organism>
<dbReference type="PROSITE" id="PS01126">
    <property type="entry name" value="EF_TS_1"/>
    <property type="match status" value="1"/>
</dbReference>
<evidence type="ECO:0000256" key="5">
    <source>
        <dbReference type="HAMAP-Rule" id="MF_00050"/>
    </source>
</evidence>
<dbReference type="Gene3D" id="1.10.286.20">
    <property type="match status" value="1"/>
</dbReference>
<dbReference type="AlphaFoldDB" id="A0A1Y6CDG3"/>
<keyword evidence="5" id="KW-0963">Cytoplasm</keyword>
<dbReference type="InterPro" id="IPR014039">
    <property type="entry name" value="Transl_elong_EFTs/EF1B_dimer"/>
</dbReference>
<feature type="domain" description="Translation elongation factor EFTs/EF1B dimerisation" evidence="8">
    <location>
        <begin position="73"/>
        <end position="279"/>
    </location>
</feature>
<comment type="similarity">
    <text evidence="1 5 6">Belongs to the EF-Ts family.</text>
</comment>
<evidence type="ECO:0000313" key="10">
    <source>
        <dbReference type="Proteomes" id="UP000192907"/>
    </source>
</evidence>
<gene>
    <name evidence="5" type="primary">tsf</name>
    <name evidence="9" type="ORF">SAMN06296036_114106</name>
</gene>
<accession>A0A1Y6CDG3</accession>
<evidence type="ECO:0000256" key="7">
    <source>
        <dbReference type="RuleBase" id="RU000643"/>
    </source>
</evidence>
<dbReference type="Pfam" id="PF00889">
    <property type="entry name" value="EF_TS"/>
    <property type="match status" value="1"/>
</dbReference>
<name>A0A1Y6CDG3_9BACT</name>
<dbReference type="NCBIfam" id="TIGR00116">
    <property type="entry name" value="tsf"/>
    <property type="match status" value="1"/>
</dbReference>
<dbReference type="GO" id="GO:0003746">
    <property type="term" value="F:translation elongation factor activity"/>
    <property type="evidence" value="ECO:0007669"/>
    <property type="project" value="UniProtKB-UniRule"/>
</dbReference>
<dbReference type="GO" id="GO:0005737">
    <property type="term" value="C:cytoplasm"/>
    <property type="evidence" value="ECO:0007669"/>
    <property type="project" value="UniProtKB-SubCell"/>
</dbReference>